<dbReference type="InterPro" id="IPR011743">
    <property type="entry name" value="Caa3_sub_IV"/>
</dbReference>
<keyword evidence="3 6" id="KW-0812">Transmembrane</keyword>
<evidence type="ECO:0000313" key="8">
    <source>
        <dbReference type="Proteomes" id="UP000541810"/>
    </source>
</evidence>
<comment type="subcellular location">
    <subcellularLocation>
        <location evidence="1">Cell membrane</location>
        <topology evidence="1">Multi-pass membrane protein</topology>
    </subcellularLocation>
</comment>
<feature type="transmembrane region" description="Helical" evidence="6">
    <location>
        <begin position="81"/>
        <end position="104"/>
    </location>
</feature>
<dbReference type="Proteomes" id="UP000541810">
    <property type="component" value="Unassembled WGS sequence"/>
</dbReference>
<evidence type="ECO:0000313" key="7">
    <source>
        <dbReference type="EMBL" id="MBB6429455.1"/>
    </source>
</evidence>
<comment type="caution">
    <text evidence="7">The sequence shown here is derived from an EMBL/GenBank/DDBJ whole genome shotgun (WGS) entry which is preliminary data.</text>
</comment>
<accession>A0A7X0H578</accession>
<keyword evidence="8" id="KW-1185">Reference proteome</keyword>
<keyword evidence="4 6" id="KW-1133">Transmembrane helix</keyword>
<dbReference type="GO" id="GO:0005886">
    <property type="term" value="C:plasma membrane"/>
    <property type="evidence" value="ECO:0007669"/>
    <property type="project" value="UniProtKB-SubCell"/>
</dbReference>
<name>A0A7X0H578_9BACT</name>
<evidence type="ECO:0000256" key="6">
    <source>
        <dbReference type="SAM" id="Phobius"/>
    </source>
</evidence>
<protein>
    <submittedName>
        <fullName evidence="7">Cytochrome c oxidase subunit 4</fullName>
    </submittedName>
</protein>
<dbReference type="InterPro" id="IPR005171">
    <property type="entry name" value="Cyt_c_oxidase_su4_prok"/>
</dbReference>
<dbReference type="Pfam" id="PF03626">
    <property type="entry name" value="COX4_pro"/>
    <property type="match status" value="1"/>
</dbReference>
<feature type="transmembrane region" description="Helical" evidence="6">
    <location>
        <begin position="22"/>
        <end position="44"/>
    </location>
</feature>
<gene>
    <name evidence="7" type="ORF">HNQ40_001261</name>
</gene>
<dbReference type="EMBL" id="JACHGY010000001">
    <property type="protein sequence ID" value="MBB6429455.1"/>
    <property type="molecule type" value="Genomic_DNA"/>
</dbReference>
<organism evidence="7 8">
    <name type="scientific">Algisphaera agarilytica</name>
    <dbReference type="NCBI Taxonomy" id="1385975"/>
    <lineage>
        <taxon>Bacteria</taxon>
        <taxon>Pseudomonadati</taxon>
        <taxon>Planctomycetota</taxon>
        <taxon>Phycisphaerae</taxon>
        <taxon>Phycisphaerales</taxon>
        <taxon>Phycisphaeraceae</taxon>
        <taxon>Algisphaera</taxon>
    </lineage>
</organism>
<reference evidence="7 8" key="1">
    <citation type="submission" date="2020-08" db="EMBL/GenBank/DDBJ databases">
        <title>Genomic Encyclopedia of Type Strains, Phase IV (KMG-IV): sequencing the most valuable type-strain genomes for metagenomic binning, comparative biology and taxonomic classification.</title>
        <authorList>
            <person name="Goeker M."/>
        </authorList>
    </citation>
    <scope>NUCLEOTIDE SEQUENCE [LARGE SCALE GENOMIC DNA]</scope>
    <source>
        <strain evidence="7 8">DSM 103725</strain>
    </source>
</reference>
<evidence type="ECO:0000256" key="3">
    <source>
        <dbReference type="ARBA" id="ARBA00022692"/>
    </source>
</evidence>
<keyword evidence="2" id="KW-1003">Cell membrane</keyword>
<proteinExistence type="predicted"/>
<sequence>MSDTTAHDAEHHDDHGDHGHHVVPLSLLFGVFLILMFLTVITVAVTKFDFGYELNLVVAMAIALVKAVFVGLYFMHLRWDAPLNGFILVTSLLFVTLFIAFTLIDTGQYATFQEAAAIRGSAP</sequence>
<evidence type="ECO:0000256" key="4">
    <source>
        <dbReference type="ARBA" id="ARBA00022989"/>
    </source>
</evidence>
<evidence type="ECO:0000256" key="1">
    <source>
        <dbReference type="ARBA" id="ARBA00004651"/>
    </source>
</evidence>
<dbReference type="RefSeq" id="WP_184677032.1">
    <property type="nucleotide sequence ID" value="NZ_JACHGY010000001.1"/>
</dbReference>
<keyword evidence="5 6" id="KW-0472">Membrane</keyword>
<feature type="transmembrane region" description="Helical" evidence="6">
    <location>
        <begin position="56"/>
        <end position="75"/>
    </location>
</feature>
<evidence type="ECO:0000256" key="2">
    <source>
        <dbReference type="ARBA" id="ARBA00022475"/>
    </source>
</evidence>
<evidence type="ECO:0000256" key="5">
    <source>
        <dbReference type="ARBA" id="ARBA00023136"/>
    </source>
</evidence>
<dbReference type="NCBIfam" id="TIGR02229">
    <property type="entry name" value="caa3_sub_IV"/>
    <property type="match status" value="1"/>
</dbReference>
<dbReference type="AlphaFoldDB" id="A0A7X0H578"/>